<organism evidence="4 5">
    <name type="scientific">Tropilaelaps mercedesae</name>
    <dbReference type="NCBI Taxonomy" id="418985"/>
    <lineage>
        <taxon>Eukaryota</taxon>
        <taxon>Metazoa</taxon>
        <taxon>Ecdysozoa</taxon>
        <taxon>Arthropoda</taxon>
        <taxon>Chelicerata</taxon>
        <taxon>Arachnida</taxon>
        <taxon>Acari</taxon>
        <taxon>Parasitiformes</taxon>
        <taxon>Mesostigmata</taxon>
        <taxon>Gamasina</taxon>
        <taxon>Dermanyssoidea</taxon>
        <taxon>Laelapidae</taxon>
        <taxon>Tropilaelaps</taxon>
    </lineage>
</organism>
<dbReference type="STRING" id="418985.A0A1V9XTB4"/>
<protein>
    <submittedName>
        <fullName evidence="4">Hemicentin-1-like</fullName>
    </submittedName>
</protein>
<reference evidence="4 5" key="1">
    <citation type="journal article" date="2017" name="Gigascience">
        <title>Draft genome of the honey bee ectoparasitic mite, Tropilaelaps mercedesae, is shaped by the parasitic life history.</title>
        <authorList>
            <person name="Dong X."/>
            <person name="Armstrong S.D."/>
            <person name="Xia D."/>
            <person name="Makepeace B.L."/>
            <person name="Darby A.C."/>
            <person name="Kadowaki T."/>
        </authorList>
    </citation>
    <scope>NUCLEOTIDE SEQUENCE [LARGE SCALE GENOMIC DNA]</scope>
    <source>
        <strain evidence="4">Wuxi-XJTLU</strain>
    </source>
</reference>
<gene>
    <name evidence="4" type="ORF">BIW11_07584</name>
</gene>
<feature type="domain" description="Ig-like" evidence="3">
    <location>
        <begin position="94"/>
        <end position="187"/>
    </location>
</feature>
<keyword evidence="1" id="KW-1015">Disulfide bond</keyword>
<dbReference type="OrthoDB" id="6513471at2759"/>
<accession>A0A1V9XTB4</accession>
<evidence type="ECO:0000259" key="3">
    <source>
        <dbReference type="PROSITE" id="PS50835"/>
    </source>
</evidence>
<evidence type="ECO:0000256" key="1">
    <source>
        <dbReference type="ARBA" id="ARBA00023157"/>
    </source>
</evidence>
<keyword evidence="5" id="KW-1185">Reference proteome</keyword>
<sequence length="357" mass="39504">MTSLKHACSLRRRIGKPICASITAFPQAEVMWYAINDGLQHSSLTMPESGQSHLRIEHLGRRHEGVRLLCCAEDKQSREKTQSASVTLDIYFRPLEITTSNNRVLYAWETSELECVVSGSRPAPEITWLLGQERVIASFTHTSFNGNVTTSSLAFKARPEHDGLSVACRAVNTAFPNDTLEESWKLVVHYAPVVDLYPCSLTTPQRTTVEPDGPTVPSGYNFLAEKTLCLRCSILANPSPNAIRWTKNGRLIEVNSTSSILQIRPPLLPKRHDGRYSCQVRNSVGETNSAPLYANIHYAAEQQGGGFTNFSIFTFRFIGSIMALAAFLVTVLTVFVAWRSGSGLRRNVLDSETVGAK</sequence>
<dbReference type="InterPro" id="IPR036179">
    <property type="entry name" value="Ig-like_dom_sf"/>
</dbReference>
<proteinExistence type="predicted"/>
<dbReference type="Gene3D" id="2.60.40.10">
    <property type="entry name" value="Immunoglobulins"/>
    <property type="match status" value="3"/>
</dbReference>
<dbReference type="AlphaFoldDB" id="A0A1V9XTB4"/>
<dbReference type="InParanoid" id="A0A1V9XTB4"/>
<feature type="domain" description="Ig-like" evidence="3">
    <location>
        <begin position="204"/>
        <end position="293"/>
    </location>
</feature>
<dbReference type="CDD" id="cd00096">
    <property type="entry name" value="Ig"/>
    <property type="match status" value="1"/>
</dbReference>
<dbReference type="PROSITE" id="PS50835">
    <property type="entry name" value="IG_LIKE"/>
    <property type="match status" value="2"/>
</dbReference>
<dbReference type="Proteomes" id="UP000192247">
    <property type="component" value="Unassembled WGS sequence"/>
</dbReference>
<feature type="transmembrane region" description="Helical" evidence="2">
    <location>
        <begin position="317"/>
        <end position="338"/>
    </location>
</feature>
<dbReference type="Pfam" id="PF13927">
    <property type="entry name" value="Ig_3"/>
    <property type="match status" value="1"/>
</dbReference>
<evidence type="ECO:0000313" key="4">
    <source>
        <dbReference type="EMBL" id="OQR76744.1"/>
    </source>
</evidence>
<keyword evidence="2" id="KW-0472">Membrane</keyword>
<dbReference type="PANTHER" id="PTHR23278:SF19">
    <property type="entry name" value="OBSCURIN"/>
    <property type="match status" value="1"/>
</dbReference>
<dbReference type="EMBL" id="MNPL01004453">
    <property type="protein sequence ID" value="OQR76744.1"/>
    <property type="molecule type" value="Genomic_DNA"/>
</dbReference>
<keyword evidence="2" id="KW-0812">Transmembrane</keyword>
<dbReference type="InterPro" id="IPR003598">
    <property type="entry name" value="Ig_sub2"/>
</dbReference>
<dbReference type="PANTHER" id="PTHR23278">
    <property type="entry name" value="SIDESTEP PROTEIN"/>
    <property type="match status" value="1"/>
</dbReference>
<name>A0A1V9XTB4_9ACAR</name>
<dbReference type="InterPro" id="IPR013162">
    <property type="entry name" value="CD80_C2-set"/>
</dbReference>
<evidence type="ECO:0000313" key="5">
    <source>
        <dbReference type="Proteomes" id="UP000192247"/>
    </source>
</evidence>
<dbReference type="InterPro" id="IPR007110">
    <property type="entry name" value="Ig-like_dom"/>
</dbReference>
<keyword evidence="2" id="KW-1133">Transmembrane helix</keyword>
<dbReference type="SUPFAM" id="SSF48726">
    <property type="entry name" value="Immunoglobulin"/>
    <property type="match status" value="2"/>
</dbReference>
<dbReference type="Pfam" id="PF08205">
    <property type="entry name" value="C2-set_2"/>
    <property type="match status" value="1"/>
</dbReference>
<comment type="caution">
    <text evidence="4">The sequence shown here is derived from an EMBL/GenBank/DDBJ whole genome shotgun (WGS) entry which is preliminary data.</text>
</comment>
<dbReference type="InterPro" id="IPR013783">
    <property type="entry name" value="Ig-like_fold"/>
</dbReference>
<dbReference type="SMART" id="SM00408">
    <property type="entry name" value="IGc2"/>
    <property type="match status" value="1"/>
</dbReference>
<evidence type="ECO:0000256" key="2">
    <source>
        <dbReference type="SAM" id="Phobius"/>
    </source>
</evidence>